<dbReference type="Pfam" id="PF13211">
    <property type="entry name" value="DUF4019"/>
    <property type="match status" value="1"/>
</dbReference>
<dbReference type="EMBL" id="JAUOES010000050">
    <property type="protein sequence ID" value="MDT3282959.1"/>
    <property type="molecule type" value="Genomic_DNA"/>
</dbReference>
<evidence type="ECO:0000256" key="1">
    <source>
        <dbReference type="SAM" id="SignalP"/>
    </source>
</evidence>
<proteinExistence type="predicted"/>
<reference evidence="2 3" key="1">
    <citation type="submission" date="2023-07" db="EMBL/GenBank/DDBJ databases">
        <title>Novel Shewanella species isolated from Baltic Sea sediments.</title>
        <authorList>
            <person name="Martin-Rodriguez A.J."/>
        </authorList>
    </citation>
    <scope>NUCLEOTIDE SEQUENCE [LARGE SCALE GENOMIC DNA]</scope>
    <source>
        <strain evidence="2 3">SP2S1-2</strain>
    </source>
</reference>
<dbReference type="Proteomes" id="UP001249505">
    <property type="component" value="Unassembled WGS sequence"/>
</dbReference>
<sequence length="131" mass="14525">MKKLIFILTLCISSLVSANESSGSTAAKEWLKIVDAGNYTESWQKSDSFFKSQLSQTKWDTALKGVRTPLGKVESRSELGAKEYSSLPGAPEGEYLVIQFQTEFENKKSATETLTLSKTSGQWLPVGYFIK</sequence>
<evidence type="ECO:0000313" key="2">
    <source>
        <dbReference type="EMBL" id="MDT3282959.1"/>
    </source>
</evidence>
<accession>A0ABU3G7Y9</accession>
<name>A0ABU3G7Y9_9GAMM</name>
<keyword evidence="3" id="KW-1185">Reference proteome</keyword>
<feature type="chain" id="PRO_5046471793" evidence="1">
    <location>
        <begin position="19"/>
        <end position="131"/>
    </location>
</feature>
<organism evidence="2 3">
    <name type="scientific">Shewanella scandinavica</name>
    <dbReference type="NCBI Taxonomy" id="3063538"/>
    <lineage>
        <taxon>Bacteria</taxon>
        <taxon>Pseudomonadati</taxon>
        <taxon>Pseudomonadota</taxon>
        <taxon>Gammaproteobacteria</taxon>
        <taxon>Alteromonadales</taxon>
        <taxon>Shewanellaceae</taxon>
        <taxon>Shewanella</taxon>
    </lineage>
</organism>
<gene>
    <name evidence="2" type="ORF">Q4Q50_21995</name>
</gene>
<evidence type="ECO:0000313" key="3">
    <source>
        <dbReference type="Proteomes" id="UP001249505"/>
    </source>
</evidence>
<dbReference type="InterPro" id="IPR025091">
    <property type="entry name" value="DUF4019"/>
</dbReference>
<protein>
    <submittedName>
        <fullName evidence="2">DUF4019 domain-containing protein</fullName>
    </submittedName>
</protein>
<feature type="signal peptide" evidence="1">
    <location>
        <begin position="1"/>
        <end position="18"/>
    </location>
</feature>
<keyword evidence="1" id="KW-0732">Signal</keyword>
<dbReference type="RefSeq" id="WP_220592674.1">
    <property type="nucleotide sequence ID" value="NZ_JAUOES010000050.1"/>
</dbReference>
<comment type="caution">
    <text evidence="2">The sequence shown here is derived from an EMBL/GenBank/DDBJ whole genome shotgun (WGS) entry which is preliminary data.</text>
</comment>